<feature type="region of interest" description="Disordered" evidence="1">
    <location>
        <begin position="409"/>
        <end position="436"/>
    </location>
</feature>
<dbReference type="EMBL" id="VSSQ01000038">
    <property type="protein sequence ID" value="MPL67818.1"/>
    <property type="molecule type" value="Genomic_DNA"/>
</dbReference>
<gene>
    <name evidence="2" type="ORF">SDC9_13521</name>
</gene>
<sequence length="436" mass="46327">MYPAFGGLDIAVLNPGQGVVQLLGDRAYLGLGMEHVKLAFVVDASDGRYDRRGSAGAGFDELVYLVYIAVPLLGLHAEVIARQVEQGVFGDGGEDGGGDGGYEATLPGDAEEVGRAHFLDFRVGGWVQIDAVGEARLGGDLVGQKASRVVAAHLGRTGAVGRGPVVLGDHEVDRGHAPLEIGAHGHAEHREYIFLGGTHADIVPHADDEGAQVQRGAVPVGRHVFPVGLYHLVAGVDEFFRGHLGHENPVAGGLHAGRVAVGPEKLDMPVLAGIGLQAFEALLAVVQGGGTLGNRQLVVGDQAAGIPGAVLPAGNIAVVGFHIGKRQFSPIQRRFGHTGPPSHMEIFVYLYNPPGQSSTRGPGRSHRFRPRGKTFLATESQYRMGQVPLMKPGRPDTRSFDYVHFEQASRHLPSPWRRPLARDGKRLRRRAGLPAP</sequence>
<reference evidence="2" key="1">
    <citation type="submission" date="2019-08" db="EMBL/GenBank/DDBJ databases">
        <authorList>
            <person name="Kucharzyk K."/>
            <person name="Murdoch R.W."/>
            <person name="Higgins S."/>
            <person name="Loffler F."/>
        </authorList>
    </citation>
    <scope>NUCLEOTIDE SEQUENCE</scope>
</reference>
<accession>A0A644TLH9</accession>
<protein>
    <submittedName>
        <fullName evidence="2">Uncharacterized protein</fullName>
    </submittedName>
</protein>
<feature type="compositionally biased region" description="Basic residues" evidence="1">
    <location>
        <begin position="425"/>
        <end position="436"/>
    </location>
</feature>
<comment type="caution">
    <text evidence="2">The sequence shown here is derived from an EMBL/GenBank/DDBJ whole genome shotgun (WGS) entry which is preliminary data.</text>
</comment>
<name>A0A644TLH9_9ZZZZ</name>
<organism evidence="2">
    <name type="scientific">bioreactor metagenome</name>
    <dbReference type="NCBI Taxonomy" id="1076179"/>
    <lineage>
        <taxon>unclassified sequences</taxon>
        <taxon>metagenomes</taxon>
        <taxon>ecological metagenomes</taxon>
    </lineage>
</organism>
<evidence type="ECO:0000313" key="2">
    <source>
        <dbReference type="EMBL" id="MPL67818.1"/>
    </source>
</evidence>
<proteinExistence type="predicted"/>
<dbReference type="AlphaFoldDB" id="A0A644TLH9"/>
<evidence type="ECO:0000256" key="1">
    <source>
        <dbReference type="SAM" id="MobiDB-lite"/>
    </source>
</evidence>